<protein>
    <submittedName>
        <fullName evidence="1">Uncharacterized protein</fullName>
    </submittedName>
</protein>
<accession>A0A3A8GXN9</accession>
<reference evidence="2" key="1">
    <citation type="submission" date="2018-09" db="EMBL/GenBank/DDBJ databases">
        <authorList>
            <person name="Livingstone P.G."/>
            <person name="Whitworth D.E."/>
        </authorList>
    </citation>
    <scope>NUCLEOTIDE SEQUENCE [LARGE SCALE GENOMIC DNA]</scope>
    <source>
        <strain evidence="2">CA054A</strain>
    </source>
</reference>
<sequence>AEPNVYDAISLDVSALFDAATAPTPFDNAPPAVTWRVTFTGDDGTPFSAPAGAANVVANQLTIEATAVDAEGSGVRNFTVTAGGSYLLNEVRTGNKLTGTWTPTTDGVLELLAVAEDGLGKTGTTKYKLTVDNTAPSLSITAPV</sequence>
<evidence type="ECO:0000313" key="2">
    <source>
        <dbReference type="Proteomes" id="UP000268094"/>
    </source>
</evidence>
<name>A0A3A8GXN9_9BACT</name>
<dbReference type="Gene3D" id="2.60.40.10">
    <property type="entry name" value="Immunoglobulins"/>
    <property type="match status" value="1"/>
</dbReference>
<dbReference type="AlphaFoldDB" id="A0A3A8GXN9"/>
<dbReference type="Proteomes" id="UP000268094">
    <property type="component" value="Unassembled WGS sequence"/>
</dbReference>
<keyword evidence="2" id="KW-1185">Reference proteome</keyword>
<comment type="caution">
    <text evidence="1">The sequence shown here is derived from an EMBL/GenBank/DDBJ whole genome shotgun (WGS) entry which is preliminary data.</text>
</comment>
<evidence type="ECO:0000313" key="1">
    <source>
        <dbReference type="EMBL" id="RKG63519.1"/>
    </source>
</evidence>
<gene>
    <name evidence="1" type="ORF">D7V88_42365</name>
</gene>
<feature type="non-terminal residue" evidence="1">
    <location>
        <position position="1"/>
    </location>
</feature>
<dbReference type="EMBL" id="RAVZ01000829">
    <property type="protein sequence ID" value="RKG63519.1"/>
    <property type="molecule type" value="Genomic_DNA"/>
</dbReference>
<dbReference type="InterPro" id="IPR013783">
    <property type="entry name" value="Ig-like_fold"/>
</dbReference>
<organism evidence="1 2">
    <name type="scientific">Corallococcus terminator</name>
    <dbReference type="NCBI Taxonomy" id="2316733"/>
    <lineage>
        <taxon>Bacteria</taxon>
        <taxon>Pseudomonadati</taxon>
        <taxon>Myxococcota</taxon>
        <taxon>Myxococcia</taxon>
        <taxon>Myxococcales</taxon>
        <taxon>Cystobacterineae</taxon>
        <taxon>Myxococcaceae</taxon>
        <taxon>Corallococcus</taxon>
    </lineage>
</organism>
<dbReference type="RefSeq" id="WP_208726801.1">
    <property type="nucleotide sequence ID" value="NZ_RAVZ01000829.1"/>
</dbReference>
<feature type="non-terminal residue" evidence="1">
    <location>
        <position position="144"/>
    </location>
</feature>
<proteinExistence type="predicted"/>